<evidence type="ECO:0000313" key="8">
    <source>
        <dbReference type="Proteomes" id="UP000199534"/>
    </source>
</evidence>
<dbReference type="InterPro" id="IPR039425">
    <property type="entry name" value="RNA_pol_sigma-70-like"/>
</dbReference>
<dbReference type="GO" id="GO:0003677">
    <property type="term" value="F:DNA binding"/>
    <property type="evidence" value="ECO:0007669"/>
    <property type="project" value="InterPro"/>
</dbReference>
<dbReference type="SUPFAM" id="SSF88946">
    <property type="entry name" value="Sigma2 domain of RNA polymerase sigma factors"/>
    <property type="match status" value="1"/>
</dbReference>
<reference evidence="7 8" key="1">
    <citation type="submission" date="2016-10" db="EMBL/GenBank/DDBJ databases">
        <authorList>
            <person name="de Groot N.N."/>
        </authorList>
    </citation>
    <scope>NUCLEOTIDE SEQUENCE [LARGE SCALE GENOMIC DNA]</scope>
    <source>
        <strain evidence="7 8">DSM 21019</strain>
    </source>
</reference>
<keyword evidence="3" id="KW-0731">Sigma factor</keyword>
<dbReference type="RefSeq" id="WP_092980976.1">
    <property type="nucleotide sequence ID" value="NZ_FOYQ01000001.1"/>
</dbReference>
<evidence type="ECO:0000256" key="4">
    <source>
        <dbReference type="ARBA" id="ARBA00023163"/>
    </source>
</evidence>
<feature type="domain" description="RNA polymerase sigma factor 70 region 4 type 2" evidence="6">
    <location>
        <begin position="102"/>
        <end position="151"/>
    </location>
</feature>
<dbReference type="Gene3D" id="1.10.1740.10">
    <property type="match status" value="1"/>
</dbReference>
<keyword evidence="8" id="KW-1185">Reference proteome</keyword>
<evidence type="ECO:0000256" key="1">
    <source>
        <dbReference type="ARBA" id="ARBA00010641"/>
    </source>
</evidence>
<dbReference type="InterPro" id="IPR013249">
    <property type="entry name" value="RNA_pol_sigma70_r4_t2"/>
</dbReference>
<dbReference type="InterPro" id="IPR007627">
    <property type="entry name" value="RNA_pol_sigma70_r2"/>
</dbReference>
<dbReference type="InterPro" id="IPR013324">
    <property type="entry name" value="RNA_pol_sigma_r3/r4-like"/>
</dbReference>
<dbReference type="InterPro" id="IPR013325">
    <property type="entry name" value="RNA_pol_sigma_r2"/>
</dbReference>
<dbReference type="PANTHER" id="PTHR43133">
    <property type="entry name" value="RNA POLYMERASE ECF-TYPE SIGMA FACTO"/>
    <property type="match status" value="1"/>
</dbReference>
<comment type="similarity">
    <text evidence="1">Belongs to the sigma-70 factor family. ECF subfamily.</text>
</comment>
<dbReference type="Gene3D" id="1.10.10.10">
    <property type="entry name" value="Winged helix-like DNA-binding domain superfamily/Winged helix DNA-binding domain"/>
    <property type="match status" value="1"/>
</dbReference>
<dbReference type="NCBIfam" id="TIGR02937">
    <property type="entry name" value="sigma70-ECF"/>
    <property type="match status" value="1"/>
</dbReference>
<evidence type="ECO:0000259" key="5">
    <source>
        <dbReference type="Pfam" id="PF04542"/>
    </source>
</evidence>
<evidence type="ECO:0000256" key="3">
    <source>
        <dbReference type="ARBA" id="ARBA00023082"/>
    </source>
</evidence>
<sequence length="160" mass="18677">MANQDEFIAKIQEHKGMINKILYLYADSLEERKDLRQEILAAAWKSYPKFENRAKFSTWLYRIGLNVSFMRLRKKERTKSWDTEHTELSTPQSGSLEGKELLAYIMGLLQPIEKSIVMLLIEGYDQQEISEVLGISPGNTRVKIHRLRKKLEDYGVKEIA</sequence>
<dbReference type="InterPro" id="IPR036388">
    <property type="entry name" value="WH-like_DNA-bd_sf"/>
</dbReference>
<dbReference type="OrthoDB" id="9780326at2"/>
<protein>
    <submittedName>
        <fullName evidence="7">RNA polymerase sigma-70 factor, ECF subfamily</fullName>
    </submittedName>
</protein>
<dbReference type="GO" id="GO:0016987">
    <property type="term" value="F:sigma factor activity"/>
    <property type="evidence" value="ECO:0007669"/>
    <property type="project" value="UniProtKB-KW"/>
</dbReference>
<accession>A0A1I6FY00</accession>
<dbReference type="Proteomes" id="UP000199534">
    <property type="component" value="Unassembled WGS sequence"/>
</dbReference>
<dbReference type="AlphaFoldDB" id="A0A1I6FY00"/>
<evidence type="ECO:0000259" key="6">
    <source>
        <dbReference type="Pfam" id="PF08281"/>
    </source>
</evidence>
<name>A0A1I6FY00_9FLAO</name>
<feature type="domain" description="RNA polymerase sigma-70 region 2" evidence="5">
    <location>
        <begin position="11"/>
        <end position="78"/>
    </location>
</feature>
<dbReference type="GO" id="GO:0006352">
    <property type="term" value="P:DNA-templated transcription initiation"/>
    <property type="evidence" value="ECO:0007669"/>
    <property type="project" value="InterPro"/>
</dbReference>
<dbReference type="InterPro" id="IPR014284">
    <property type="entry name" value="RNA_pol_sigma-70_dom"/>
</dbReference>
<dbReference type="EMBL" id="FOYQ01000001">
    <property type="protein sequence ID" value="SFR34784.1"/>
    <property type="molecule type" value="Genomic_DNA"/>
</dbReference>
<dbReference type="Pfam" id="PF08281">
    <property type="entry name" value="Sigma70_r4_2"/>
    <property type="match status" value="1"/>
</dbReference>
<evidence type="ECO:0000256" key="2">
    <source>
        <dbReference type="ARBA" id="ARBA00023015"/>
    </source>
</evidence>
<gene>
    <name evidence="7" type="ORF">SAMN04490243_0886</name>
</gene>
<proteinExistence type="inferred from homology"/>
<evidence type="ECO:0000313" key="7">
    <source>
        <dbReference type="EMBL" id="SFR34784.1"/>
    </source>
</evidence>
<dbReference type="SUPFAM" id="SSF88659">
    <property type="entry name" value="Sigma3 and sigma4 domains of RNA polymerase sigma factors"/>
    <property type="match status" value="1"/>
</dbReference>
<dbReference type="PANTHER" id="PTHR43133:SF45">
    <property type="entry name" value="RNA POLYMERASE ECF-TYPE SIGMA FACTOR"/>
    <property type="match status" value="1"/>
</dbReference>
<keyword evidence="4" id="KW-0804">Transcription</keyword>
<keyword evidence="2" id="KW-0805">Transcription regulation</keyword>
<dbReference type="Pfam" id="PF04542">
    <property type="entry name" value="Sigma70_r2"/>
    <property type="match status" value="1"/>
</dbReference>
<organism evidence="7 8">
    <name type="scientific">Robiginitalea myxolifaciens</name>
    <dbReference type="NCBI Taxonomy" id="400055"/>
    <lineage>
        <taxon>Bacteria</taxon>
        <taxon>Pseudomonadati</taxon>
        <taxon>Bacteroidota</taxon>
        <taxon>Flavobacteriia</taxon>
        <taxon>Flavobacteriales</taxon>
        <taxon>Flavobacteriaceae</taxon>
        <taxon>Robiginitalea</taxon>
    </lineage>
</organism>
<dbReference type="STRING" id="400055.SAMN04490243_0886"/>